<name>A0A6J5FG81_9BURK</name>
<evidence type="ECO:0000313" key="2">
    <source>
        <dbReference type="Proteomes" id="UP000494119"/>
    </source>
</evidence>
<reference evidence="1 2" key="1">
    <citation type="submission" date="2020-04" db="EMBL/GenBank/DDBJ databases">
        <authorList>
            <person name="De Canck E."/>
        </authorList>
    </citation>
    <scope>NUCLEOTIDE SEQUENCE [LARGE SCALE GENOMIC DNA]</scope>
    <source>
        <strain evidence="1 2">LMG 28688</strain>
    </source>
</reference>
<proteinExistence type="predicted"/>
<sequence length="44" mass="5205">MYIFLINNYKIVKNKFGFLISLLTTFAAFVNNEPGEKKKRHVRT</sequence>
<dbReference type="Proteomes" id="UP000494119">
    <property type="component" value="Unassembled WGS sequence"/>
</dbReference>
<dbReference type="EMBL" id="CADIKL010000003">
    <property type="protein sequence ID" value="CAB3778963.1"/>
    <property type="molecule type" value="Genomic_DNA"/>
</dbReference>
<organism evidence="1 2">
    <name type="scientific">Paraburkholderia caffeinitolerans</name>
    <dbReference type="NCBI Taxonomy" id="1723730"/>
    <lineage>
        <taxon>Bacteria</taxon>
        <taxon>Pseudomonadati</taxon>
        <taxon>Pseudomonadota</taxon>
        <taxon>Betaproteobacteria</taxon>
        <taxon>Burkholderiales</taxon>
        <taxon>Burkholderiaceae</taxon>
        <taxon>Paraburkholderia</taxon>
    </lineage>
</organism>
<keyword evidence="2" id="KW-1185">Reference proteome</keyword>
<protein>
    <submittedName>
        <fullName evidence="1">Uncharacterized protein</fullName>
    </submittedName>
</protein>
<accession>A0A6J5FG81</accession>
<dbReference type="AlphaFoldDB" id="A0A6J5FG81"/>
<gene>
    <name evidence="1" type="ORF">LMG28688_00652</name>
</gene>
<evidence type="ECO:0000313" key="1">
    <source>
        <dbReference type="EMBL" id="CAB3778963.1"/>
    </source>
</evidence>